<dbReference type="EMBL" id="SOAZ01000021">
    <property type="protein sequence ID" value="TDT51109.1"/>
    <property type="molecule type" value="Genomic_DNA"/>
</dbReference>
<dbReference type="PANTHER" id="PTHR34824">
    <property type="entry name" value="HEAT-INDUCIBLE TRANSCRIPTION REPRESSOR HRCA"/>
    <property type="match status" value="1"/>
</dbReference>
<sequence>MELGDRKKSILKAIITDYIETAEPVGSRTIAKKYEMGISSATIRNEMSDLEDLGYLEQPHTSSGRIPSDKGYRTYVNYLMQVNYPTNEEIELIKNYMKFATVYEVDKIIKRTIKLLSQITMYTSAVLTPSVNRSTVKSIQLIRVSARDVIAVVVTDTGIIKNVVIKLPKEVSTESIMRISNMLNSKLYGLTIEEIDLAVISSIQNEMRGYSEIFNAILPVIYDSLKANDCDVYLEGATNIFNYPEYDDRDKAYNFLSMIENKDVLIEALSSGDDNITITIGKENEIEEIKDCSIIKASYKVGGKTAGTIGVIGPTRMNYARVIGIIKCLTDILNDILKSP</sequence>
<reference evidence="9 10" key="1">
    <citation type="submission" date="2019-03" db="EMBL/GenBank/DDBJ databases">
        <title>Genomic Encyclopedia of Type Strains, Phase IV (KMG-IV): sequencing the most valuable type-strain genomes for metagenomic binning, comparative biology and taxonomic classification.</title>
        <authorList>
            <person name="Goeker M."/>
        </authorList>
    </citation>
    <scope>NUCLEOTIDE SEQUENCE [LARGE SCALE GENOMIC DNA]</scope>
    <source>
        <strain evidence="9 10">DSM 24455</strain>
    </source>
</reference>
<protein>
    <recommendedName>
        <fullName evidence="6">Heat-inducible transcription repressor HrcA</fullName>
    </recommendedName>
</protein>
<dbReference type="PIRSF" id="PIRSF005485">
    <property type="entry name" value="HrcA"/>
    <property type="match status" value="1"/>
</dbReference>
<keyword evidence="1 6" id="KW-0678">Repressor</keyword>
<feature type="domain" description="Winged helix-turn-helix transcription repressor HrcA DNA-binding" evidence="8">
    <location>
        <begin position="3"/>
        <end position="73"/>
    </location>
</feature>
<evidence type="ECO:0000313" key="10">
    <source>
        <dbReference type="Proteomes" id="UP000295325"/>
    </source>
</evidence>
<dbReference type="SUPFAM" id="SSF46785">
    <property type="entry name" value="Winged helix' DNA-binding domain"/>
    <property type="match status" value="1"/>
</dbReference>
<keyword evidence="10" id="KW-1185">Reference proteome</keyword>
<dbReference type="OrthoDB" id="9783139at2"/>
<name>A0A4R7KCN5_9CLOT</name>
<feature type="domain" description="Heat-inducible transcription repressor HrcA C-terminal" evidence="7">
    <location>
        <begin position="106"/>
        <end position="323"/>
    </location>
</feature>
<comment type="caution">
    <text evidence="9">The sequence shown here is derived from an EMBL/GenBank/DDBJ whole genome shotgun (WGS) entry which is preliminary data.</text>
</comment>
<evidence type="ECO:0000256" key="3">
    <source>
        <dbReference type="ARBA" id="ARBA00023016"/>
    </source>
</evidence>
<keyword evidence="3 6" id="KW-0346">Stress response</keyword>
<dbReference type="InterPro" id="IPR029016">
    <property type="entry name" value="GAF-like_dom_sf"/>
</dbReference>
<dbReference type="GO" id="GO:0045892">
    <property type="term" value="P:negative regulation of DNA-templated transcription"/>
    <property type="evidence" value="ECO:0007669"/>
    <property type="project" value="UniProtKB-UniRule"/>
</dbReference>
<dbReference type="Pfam" id="PF01628">
    <property type="entry name" value="HrcA"/>
    <property type="match status" value="1"/>
</dbReference>
<evidence type="ECO:0000256" key="5">
    <source>
        <dbReference type="ARBA" id="ARBA00055319"/>
    </source>
</evidence>
<dbReference type="Proteomes" id="UP000295325">
    <property type="component" value="Unassembled WGS sequence"/>
</dbReference>
<dbReference type="InterPro" id="IPR023120">
    <property type="entry name" value="WHTH_transcript_rep_HrcA_IDD"/>
</dbReference>
<comment type="function">
    <text evidence="5 6">Negative regulator of class I heat shock genes (grpE-dnaK-dnaJ and groELS operons). Prevents heat-shock induction of these operons.</text>
</comment>
<evidence type="ECO:0000256" key="2">
    <source>
        <dbReference type="ARBA" id="ARBA00023015"/>
    </source>
</evidence>
<dbReference type="Pfam" id="PF03444">
    <property type="entry name" value="WHD_HrcA"/>
    <property type="match status" value="1"/>
</dbReference>
<dbReference type="GO" id="GO:0003677">
    <property type="term" value="F:DNA binding"/>
    <property type="evidence" value="ECO:0007669"/>
    <property type="project" value="InterPro"/>
</dbReference>
<dbReference type="HAMAP" id="MF_00081">
    <property type="entry name" value="HrcA"/>
    <property type="match status" value="1"/>
</dbReference>
<comment type="similarity">
    <text evidence="6">Belongs to the HrcA family.</text>
</comment>
<dbReference type="Gene3D" id="3.30.450.40">
    <property type="match status" value="1"/>
</dbReference>
<organism evidence="9 10">
    <name type="scientific">Fonticella tunisiensis</name>
    <dbReference type="NCBI Taxonomy" id="1096341"/>
    <lineage>
        <taxon>Bacteria</taxon>
        <taxon>Bacillati</taxon>
        <taxon>Bacillota</taxon>
        <taxon>Clostridia</taxon>
        <taxon>Eubacteriales</taxon>
        <taxon>Clostridiaceae</taxon>
        <taxon>Fonticella</taxon>
    </lineage>
</organism>
<dbReference type="FunFam" id="1.10.10.10:FF:000049">
    <property type="entry name" value="Heat-inducible transcription repressor HrcA"/>
    <property type="match status" value="1"/>
</dbReference>
<evidence type="ECO:0000313" key="9">
    <source>
        <dbReference type="EMBL" id="TDT51109.1"/>
    </source>
</evidence>
<dbReference type="AlphaFoldDB" id="A0A4R7KCN5"/>
<dbReference type="InterPro" id="IPR021153">
    <property type="entry name" value="HrcA_C"/>
</dbReference>
<evidence type="ECO:0000256" key="1">
    <source>
        <dbReference type="ARBA" id="ARBA00022491"/>
    </source>
</evidence>
<dbReference type="NCBIfam" id="TIGR00331">
    <property type="entry name" value="hrcA"/>
    <property type="match status" value="1"/>
</dbReference>
<dbReference type="InterPro" id="IPR005104">
    <property type="entry name" value="WHTH_HrcA_DNA-bd"/>
</dbReference>
<dbReference type="RefSeq" id="WP_133628838.1">
    <property type="nucleotide sequence ID" value="NZ_SOAZ01000021.1"/>
</dbReference>
<evidence type="ECO:0000256" key="4">
    <source>
        <dbReference type="ARBA" id="ARBA00023163"/>
    </source>
</evidence>
<dbReference type="SUPFAM" id="SSF55781">
    <property type="entry name" value="GAF domain-like"/>
    <property type="match status" value="1"/>
</dbReference>
<dbReference type="InterPro" id="IPR036390">
    <property type="entry name" value="WH_DNA-bd_sf"/>
</dbReference>
<proteinExistence type="inferred from homology"/>
<gene>
    <name evidence="6" type="primary">hrcA</name>
    <name evidence="9" type="ORF">EDD71_12135</name>
</gene>
<keyword evidence="2 6" id="KW-0805">Transcription regulation</keyword>
<keyword evidence="4 6" id="KW-0804">Transcription</keyword>
<evidence type="ECO:0000259" key="8">
    <source>
        <dbReference type="Pfam" id="PF03444"/>
    </source>
</evidence>
<dbReference type="InterPro" id="IPR036388">
    <property type="entry name" value="WH-like_DNA-bd_sf"/>
</dbReference>
<dbReference type="InterPro" id="IPR002571">
    <property type="entry name" value="HrcA"/>
</dbReference>
<accession>A0A4R7KCN5</accession>
<dbReference type="Gene3D" id="3.30.390.60">
    <property type="entry name" value="Heat-inducible transcription repressor hrca homolog, domain 3"/>
    <property type="match status" value="1"/>
</dbReference>
<evidence type="ECO:0000256" key="6">
    <source>
        <dbReference type="HAMAP-Rule" id="MF_00081"/>
    </source>
</evidence>
<dbReference type="PANTHER" id="PTHR34824:SF1">
    <property type="entry name" value="HEAT-INDUCIBLE TRANSCRIPTION REPRESSOR HRCA"/>
    <property type="match status" value="1"/>
</dbReference>
<evidence type="ECO:0000259" key="7">
    <source>
        <dbReference type="Pfam" id="PF01628"/>
    </source>
</evidence>
<dbReference type="Gene3D" id="1.10.10.10">
    <property type="entry name" value="Winged helix-like DNA-binding domain superfamily/Winged helix DNA-binding domain"/>
    <property type="match status" value="1"/>
</dbReference>